<feature type="region of interest" description="Disordered" evidence="1">
    <location>
        <begin position="1"/>
        <end position="29"/>
    </location>
</feature>
<protein>
    <submittedName>
        <fullName evidence="2">Uncharacterized protein</fullName>
    </submittedName>
</protein>
<evidence type="ECO:0000256" key="1">
    <source>
        <dbReference type="SAM" id="MobiDB-lite"/>
    </source>
</evidence>
<comment type="caution">
    <text evidence="2">The sequence shown here is derived from an EMBL/GenBank/DDBJ whole genome shotgun (WGS) entry which is preliminary data.</text>
</comment>
<organism evidence="2 3">
    <name type="scientific">Lojkania enalia</name>
    <dbReference type="NCBI Taxonomy" id="147567"/>
    <lineage>
        <taxon>Eukaryota</taxon>
        <taxon>Fungi</taxon>
        <taxon>Dikarya</taxon>
        <taxon>Ascomycota</taxon>
        <taxon>Pezizomycotina</taxon>
        <taxon>Dothideomycetes</taxon>
        <taxon>Pleosporomycetidae</taxon>
        <taxon>Pleosporales</taxon>
        <taxon>Pleosporales incertae sedis</taxon>
        <taxon>Lojkania</taxon>
    </lineage>
</organism>
<sequence length="234" mass="25309">MTKGLGHDGSGEEDKTKTAVGGTKAHGDLVQKETAEGMINTMKMLFPQVHNPQPNGTQPRRRKVEENLQTPGQPFHPYVELDEGFRAATATCPATARPSPTLPAFLGAALLALGGQRVGRNPGPARIVGARRPIVSCPHVLVPEIVALRCRLVKITPTKTTAATGAVSREREISPETRLGVTESDPPGFSWTDTQQPGVEDEKAEEVDKLVQMTLQQPKPNPPKRPYASFQRLC</sequence>
<gene>
    <name evidence="2" type="ORF">CC78DRAFT_622005</name>
</gene>
<keyword evidence="3" id="KW-1185">Reference proteome</keyword>
<dbReference type="EMBL" id="ML986775">
    <property type="protein sequence ID" value="KAF2258234.1"/>
    <property type="molecule type" value="Genomic_DNA"/>
</dbReference>
<dbReference type="OrthoDB" id="3756614at2759"/>
<evidence type="ECO:0000313" key="2">
    <source>
        <dbReference type="EMBL" id="KAF2258234.1"/>
    </source>
</evidence>
<feature type="region of interest" description="Disordered" evidence="1">
    <location>
        <begin position="47"/>
        <end position="72"/>
    </location>
</feature>
<accession>A0A9P4JW34</accession>
<feature type="region of interest" description="Disordered" evidence="1">
    <location>
        <begin position="179"/>
        <end position="201"/>
    </location>
</feature>
<feature type="region of interest" description="Disordered" evidence="1">
    <location>
        <begin position="215"/>
        <end position="234"/>
    </location>
</feature>
<dbReference type="Proteomes" id="UP000800093">
    <property type="component" value="Unassembled WGS sequence"/>
</dbReference>
<reference evidence="3" key="1">
    <citation type="journal article" date="2020" name="Stud. Mycol.">
        <title>101 Dothideomycetes genomes: A test case for predicting lifestyles and emergence of pathogens.</title>
        <authorList>
            <person name="Haridas S."/>
            <person name="Albert R."/>
            <person name="Binder M."/>
            <person name="Bloem J."/>
            <person name="LaButti K."/>
            <person name="Salamov A."/>
            <person name="Andreopoulos B."/>
            <person name="Baker S."/>
            <person name="Barry K."/>
            <person name="Bills G."/>
            <person name="Bluhm B."/>
            <person name="Cannon C."/>
            <person name="Castanera R."/>
            <person name="Culley D."/>
            <person name="Daum C."/>
            <person name="Ezra D."/>
            <person name="Gonzalez J."/>
            <person name="Henrissat B."/>
            <person name="Kuo A."/>
            <person name="Liang C."/>
            <person name="Lipzen A."/>
            <person name="Lutzoni F."/>
            <person name="Magnuson J."/>
            <person name="Mondo S."/>
            <person name="Nolan M."/>
            <person name="Ohm R."/>
            <person name="Pangilinan J."/>
            <person name="Park H.-J."/>
            <person name="Ramirez L."/>
            <person name="Alfaro M."/>
            <person name="Sun H."/>
            <person name="Tritt A."/>
            <person name="Yoshinaga Y."/>
            <person name="Zwiers L.-H."/>
            <person name="Turgeon B."/>
            <person name="Goodwin S."/>
            <person name="Spatafora J."/>
            <person name="Crous P."/>
            <person name="Grigoriev I."/>
        </authorList>
    </citation>
    <scope>NUCLEOTIDE SEQUENCE [LARGE SCALE GENOMIC DNA]</scope>
    <source>
        <strain evidence="3">CBS 304.66</strain>
    </source>
</reference>
<feature type="compositionally biased region" description="Basic and acidic residues" evidence="1">
    <location>
        <begin position="1"/>
        <end position="17"/>
    </location>
</feature>
<name>A0A9P4JW34_9PLEO</name>
<evidence type="ECO:0000313" key="3">
    <source>
        <dbReference type="Proteomes" id="UP000800093"/>
    </source>
</evidence>
<dbReference type="AlphaFoldDB" id="A0A9P4JW34"/>
<proteinExistence type="predicted"/>